<evidence type="ECO:0000313" key="1">
    <source>
        <dbReference type="EMBL" id="RHX88688.1"/>
    </source>
</evidence>
<protein>
    <submittedName>
        <fullName evidence="1">Uncharacterized protein</fullName>
    </submittedName>
</protein>
<dbReference type="EMBL" id="QHCS01000001">
    <property type="protein sequence ID" value="RHX88688.1"/>
    <property type="molecule type" value="Genomic_DNA"/>
</dbReference>
<evidence type="ECO:0000313" key="2">
    <source>
        <dbReference type="Proteomes" id="UP000266669"/>
    </source>
</evidence>
<organism evidence="1 2">
    <name type="scientific">Leptospira stimsonii</name>
    <dbReference type="NCBI Taxonomy" id="2202203"/>
    <lineage>
        <taxon>Bacteria</taxon>
        <taxon>Pseudomonadati</taxon>
        <taxon>Spirochaetota</taxon>
        <taxon>Spirochaetia</taxon>
        <taxon>Leptospirales</taxon>
        <taxon>Leptospiraceae</taxon>
        <taxon>Leptospira</taxon>
    </lineage>
</organism>
<comment type="caution">
    <text evidence="1">The sequence shown here is derived from an EMBL/GenBank/DDBJ whole genome shotgun (WGS) entry which is preliminary data.</text>
</comment>
<dbReference type="AlphaFoldDB" id="A0A8B3CX15"/>
<accession>A0A8B3CX15</accession>
<gene>
    <name evidence="1" type="ORF">DLM78_07145</name>
</gene>
<sequence>MKKLFVILGMFFLFSSLFLIVPILYSSQSPISFWKSFFLFSQAGFNGEDEICNLSVLELGDGGWMKEKPSGEPRPALMEYILTHCQK</sequence>
<dbReference type="Proteomes" id="UP000266669">
    <property type="component" value="Unassembled WGS sequence"/>
</dbReference>
<name>A0A8B3CX15_9LEPT</name>
<proteinExistence type="predicted"/>
<reference evidence="2" key="1">
    <citation type="submission" date="2018-05" db="EMBL/GenBank/DDBJ databases">
        <title>Leptospira yasudae sp. nov. and Leptospira stimsonii sp. nov., two pathogenic species of the genus Leptospira isolated from environmental sources.</title>
        <authorList>
            <person name="Casanovas-Massana A."/>
            <person name="Hamond C."/>
            <person name="Santos L.A."/>
            <person name="Hacker K.P."/>
            <person name="Balassiano I."/>
            <person name="Medeiros M.A."/>
            <person name="Reis M.G."/>
            <person name="Ko A.I."/>
            <person name="Wunder E.A."/>
        </authorList>
    </citation>
    <scope>NUCLEOTIDE SEQUENCE [LARGE SCALE GENOMIC DNA]</scope>
    <source>
        <strain evidence="2">AMB6-RJ</strain>
    </source>
</reference>
<dbReference type="RefSeq" id="WP_118981202.1">
    <property type="nucleotide sequence ID" value="NZ_QHCS01000001.1"/>
</dbReference>